<comment type="caution">
    <text evidence="4">The sequence shown here is derived from an EMBL/GenBank/DDBJ whole genome shotgun (WGS) entry which is preliminary data.</text>
</comment>
<gene>
    <name evidence="4" type="ORF">A4A49_25988</name>
</gene>
<dbReference type="GO" id="GO:0071949">
    <property type="term" value="F:FAD binding"/>
    <property type="evidence" value="ECO:0007669"/>
    <property type="project" value="InterPro"/>
</dbReference>
<comment type="cofactor">
    <cofactor evidence="1">
        <name>FAD</name>
        <dbReference type="ChEBI" id="CHEBI:57692"/>
    </cofactor>
</comment>
<dbReference type="Proteomes" id="UP000187609">
    <property type="component" value="Unassembled WGS sequence"/>
</dbReference>
<dbReference type="InterPro" id="IPR016166">
    <property type="entry name" value="FAD-bd_PCMH"/>
</dbReference>
<organism evidence="4 5">
    <name type="scientific">Nicotiana attenuata</name>
    <name type="common">Coyote tobacco</name>
    <dbReference type="NCBI Taxonomy" id="49451"/>
    <lineage>
        <taxon>Eukaryota</taxon>
        <taxon>Viridiplantae</taxon>
        <taxon>Streptophyta</taxon>
        <taxon>Embryophyta</taxon>
        <taxon>Tracheophyta</taxon>
        <taxon>Spermatophyta</taxon>
        <taxon>Magnoliopsida</taxon>
        <taxon>eudicotyledons</taxon>
        <taxon>Gunneridae</taxon>
        <taxon>Pentapetalae</taxon>
        <taxon>asterids</taxon>
        <taxon>lamiids</taxon>
        <taxon>Solanales</taxon>
        <taxon>Solanaceae</taxon>
        <taxon>Nicotianoideae</taxon>
        <taxon>Nicotianeae</taxon>
        <taxon>Nicotiana</taxon>
    </lineage>
</organism>
<keyword evidence="5" id="KW-1185">Reference proteome</keyword>
<keyword evidence="2" id="KW-1015">Disulfide bond</keyword>
<dbReference type="OMA" id="DVHAFST"/>
<dbReference type="AlphaFoldDB" id="A0A1J6KA15"/>
<evidence type="ECO:0000259" key="3">
    <source>
        <dbReference type="PROSITE" id="PS51387"/>
    </source>
</evidence>
<reference evidence="4" key="1">
    <citation type="submission" date="2016-11" db="EMBL/GenBank/DDBJ databases">
        <title>The genome of Nicotiana attenuata.</title>
        <authorList>
            <person name="Xu S."/>
            <person name="Brockmoeller T."/>
            <person name="Gaquerel E."/>
            <person name="Navarro A."/>
            <person name="Kuhl H."/>
            <person name="Gase K."/>
            <person name="Ling Z."/>
            <person name="Zhou W."/>
            <person name="Kreitzer C."/>
            <person name="Stanke M."/>
            <person name="Tang H."/>
            <person name="Lyons E."/>
            <person name="Pandey P."/>
            <person name="Pandey S.P."/>
            <person name="Timmermann B."/>
            <person name="Baldwin I.T."/>
        </authorList>
    </citation>
    <scope>NUCLEOTIDE SEQUENCE [LARGE SCALE GENOMIC DNA]</scope>
    <source>
        <strain evidence="4">UT</strain>
    </source>
</reference>
<dbReference type="STRING" id="49451.A0A1J6KA15"/>
<dbReference type="InterPro" id="IPR036318">
    <property type="entry name" value="FAD-bd_PCMH-like_sf"/>
</dbReference>
<evidence type="ECO:0000313" key="5">
    <source>
        <dbReference type="Proteomes" id="UP000187609"/>
    </source>
</evidence>
<dbReference type="Pfam" id="PF01565">
    <property type="entry name" value="FAD_binding_4"/>
    <property type="match status" value="1"/>
</dbReference>
<dbReference type="Gene3D" id="3.30.43.10">
    <property type="entry name" value="Uridine Diphospho-n-acetylenolpyruvylglucosamine Reductase, domain 2"/>
    <property type="match status" value="1"/>
</dbReference>
<proteinExistence type="predicted"/>
<evidence type="ECO:0000256" key="1">
    <source>
        <dbReference type="ARBA" id="ARBA00001974"/>
    </source>
</evidence>
<accession>A0A1J6KA15</accession>
<dbReference type="InterPro" id="IPR016167">
    <property type="entry name" value="FAD-bd_PCMH_sub1"/>
</dbReference>
<dbReference type="Gramene" id="OIT26206">
    <property type="protein sequence ID" value="OIT26206"/>
    <property type="gene ID" value="A4A49_25988"/>
</dbReference>
<dbReference type="SMR" id="A0A1J6KA15"/>
<dbReference type="SUPFAM" id="SSF56176">
    <property type="entry name" value="FAD-binding/transporter-associated domain-like"/>
    <property type="match status" value="1"/>
</dbReference>
<dbReference type="InterPro" id="IPR016169">
    <property type="entry name" value="FAD-bd_PCMH_sub2"/>
</dbReference>
<name>A0A1J6KA15_NICAT</name>
<dbReference type="InterPro" id="IPR006094">
    <property type="entry name" value="Oxid_FAD_bind_N"/>
</dbReference>
<sequence>MPKPTVITLPNRKEELVSTILCCRQKSYEGTSYVSFDGSPFVIIDLMTLDDVSVDLDSETAWAQGGATIGQTYYAIAKASDVHAFSTGSGPTVGSRGHISGGGFGLLSRKFGPAADIVVDALLIDADGRLLDLKAMGGDVFWAIRGGGGGNWGIIYAWKIQSAQNRNNFYDL</sequence>
<dbReference type="PROSITE" id="PS51387">
    <property type="entry name" value="FAD_PCMH"/>
    <property type="match status" value="1"/>
</dbReference>
<evidence type="ECO:0000256" key="2">
    <source>
        <dbReference type="ARBA" id="ARBA00023157"/>
    </source>
</evidence>
<dbReference type="PANTHER" id="PTHR32448">
    <property type="entry name" value="OS08G0158400 PROTEIN"/>
    <property type="match status" value="1"/>
</dbReference>
<evidence type="ECO:0000313" key="4">
    <source>
        <dbReference type="EMBL" id="OIT26206.1"/>
    </source>
</evidence>
<dbReference type="Gene3D" id="3.30.465.10">
    <property type="match status" value="1"/>
</dbReference>
<dbReference type="EMBL" id="MJEQ01002933">
    <property type="protein sequence ID" value="OIT26206.1"/>
    <property type="molecule type" value="Genomic_DNA"/>
</dbReference>
<feature type="domain" description="FAD-binding PCMH-type" evidence="3">
    <location>
        <begin position="1"/>
        <end position="165"/>
    </location>
</feature>
<protein>
    <submittedName>
        <fullName evidence="4">Reticuline oxidase-like protein</fullName>
    </submittedName>
</protein>